<feature type="active site" evidence="4">
    <location>
        <position position="10"/>
    </location>
</feature>
<gene>
    <name evidence="4" type="primary">msrA</name>
    <name evidence="6" type="ORF">SAMN04487850_1075</name>
</gene>
<feature type="domain" description="Peptide methionine sulphoxide reductase MsrA" evidence="5">
    <location>
        <begin position="3"/>
        <end position="153"/>
    </location>
</feature>
<evidence type="ECO:0000256" key="2">
    <source>
        <dbReference type="ARBA" id="ARBA00047806"/>
    </source>
</evidence>
<dbReference type="PANTHER" id="PTHR42799">
    <property type="entry name" value="MITOCHONDRIAL PEPTIDE METHIONINE SULFOXIDE REDUCTASE"/>
    <property type="match status" value="1"/>
</dbReference>
<evidence type="ECO:0000313" key="6">
    <source>
        <dbReference type="EMBL" id="SEV97975.1"/>
    </source>
</evidence>
<organism evidence="6 7">
    <name type="scientific">Prevotella aff. ruminicola Tc2-24</name>
    <dbReference type="NCBI Taxonomy" id="81582"/>
    <lineage>
        <taxon>Bacteria</taxon>
        <taxon>Pseudomonadati</taxon>
        <taxon>Bacteroidota</taxon>
        <taxon>Bacteroidia</taxon>
        <taxon>Bacteroidales</taxon>
        <taxon>Prevotellaceae</taxon>
        <taxon>Prevotella</taxon>
    </lineage>
</organism>
<dbReference type="AlphaFoldDB" id="A0A1I0NA34"/>
<dbReference type="Proteomes" id="UP000199373">
    <property type="component" value="Unassembled WGS sequence"/>
</dbReference>
<dbReference type="RefSeq" id="WP_091900306.1">
    <property type="nucleotide sequence ID" value="NZ_FOIQ01000002.1"/>
</dbReference>
<dbReference type="Pfam" id="PF01625">
    <property type="entry name" value="PMSR"/>
    <property type="match status" value="1"/>
</dbReference>
<dbReference type="EC" id="1.8.4.11" evidence="4"/>
<dbReference type="InterPro" id="IPR050162">
    <property type="entry name" value="MsrA_MetSO_reductase"/>
</dbReference>
<proteinExistence type="inferred from homology"/>
<sequence length="167" mass="19297">MKEIYLAGGCFWGTEHYFKQIHGVVNTEVGFANGETENPTYKEVYTDQTGYAETVHVIYDEQIVDLEFLLNMFFKAIDPVSLNKQGHDEGTRYRTGVYYITDDQLPIINKVFAEQQAQLSQPIAVECQPLKNFYTAEEYHQDYLDKNPNGYCHLPTALFEFARQARS</sequence>
<protein>
    <recommendedName>
        <fullName evidence="4">Peptide methionine sulfoxide reductase MsrA</fullName>
        <shortName evidence="4">Protein-methionine-S-oxide reductase</shortName>
        <ecNumber evidence="4">1.8.4.11</ecNumber>
    </recommendedName>
    <alternativeName>
        <fullName evidence="4">Peptide-methionine (S)-S-oxide reductase</fullName>
        <shortName evidence="4">Peptide Met(O) reductase</shortName>
    </alternativeName>
</protein>
<dbReference type="PANTHER" id="PTHR42799:SF2">
    <property type="entry name" value="MITOCHONDRIAL PEPTIDE METHIONINE SULFOXIDE REDUCTASE"/>
    <property type="match status" value="1"/>
</dbReference>
<dbReference type="Gene3D" id="3.30.1060.10">
    <property type="entry name" value="Peptide methionine sulphoxide reductase MsrA"/>
    <property type="match status" value="1"/>
</dbReference>
<evidence type="ECO:0000256" key="1">
    <source>
        <dbReference type="ARBA" id="ARBA00023002"/>
    </source>
</evidence>
<evidence type="ECO:0000256" key="3">
    <source>
        <dbReference type="ARBA" id="ARBA00048782"/>
    </source>
</evidence>
<dbReference type="EMBL" id="FOIQ01000002">
    <property type="protein sequence ID" value="SEV97975.1"/>
    <property type="molecule type" value="Genomic_DNA"/>
</dbReference>
<evidence type="ECO:0000313" key="7">
    <source>
        <dbReference type="Proteomes" id="UP000199373"/>
    </source>
</evidence>
<keyword evidence="1 4" id="KW-0560">Oxidoreductase</keyword>
<comment type="similarity">
    <text evidence="4">Belongs to the MsrA Met sulfoxide reductase family.</text>
</comment>
<dbReference type="HAMAP" id="MF_01401">
    <property type="entry name" value="MsrA"/>
    <property type="match status" value="1"/>
</dbReference>
<dbReference type="GO" id="GO:0033744">
    <property type="term" value="F:L-methionine:thioredoxin-disulfide S-oxidoreductase activity"/>
    <property type="evidence" value="ECO:0007669"/>
    <property type="project" value="RHEA"/>
</dbReference>
<reference evidence="6 7" key="1">
    <citation type="submission" date="2016-10" db="EMBL/GenBank/DDBJ databases">
        <authorList>
            <person name="de Groot N.N."/>
        </authorList>
    </citation>
    <scope>NUCLEOTIDE SEQUENCE [LARGE SCALE GENOMIC DNA]</scope>
    <source>
        <strain evidence="6 7">TC2-24</strain>
    </source>
</reference>
<keyword evidence="7" id="KW-1185">Reference proteome</keyword>
<evidence type="ECO:0000259" key="5">
    <source>
        <dbReference type="Pfam" id="PF01625"/>
    </source>
</evidence>
<accession>A0A1I0NA34</accession>
<dbReference type="NCBIfam" id="TIGR00401">
    <property type="entry name" value="msrA"/>
    <property type="match status" value="1"/>
</dbReference>
<name>A0A1I0NA34_9BACT</name>
<dbReference type="InterPro" id="IPR002569">
    <property type="entry name" value="Met_Sox_Rdtase_MsrA_dom"/>
</dbReference>
<comment type="catalytic activity">
    <reaction evidence="2 4">
        <text>L-methionyl-[protein] + [thioredoxin]-disulfide + H2O = L-methionyl-(S)-S-oxide-[protein] + [thioredoxin]-dithiol</text>
        <dbReference type="Rhea" id="RHEA:14217"/>
        <dbReference type="Rhea" id="RHEA-COMP:10698"/>
        <dbReference type="Rhea" id="RHEA-COMP:10700"/>
        <dbReference type="Rhea" id="RHEA-COMP:12313"/>
        <dbReference type="Rhea" id="RHEA-COMP:12315"/>
        <dbReference type="ChEBI" id="CHEBI:15377"/>
        <dbReference type="ChEBI" id="CHEBI:16044"/>
        <dbReference type="ChEBI" id="CHEBI:29950"/>
        <dbReference type="ChEBI" id="CHEBI:44120"/>
        <dbReference type="ChEBI" id="CHEBI:50058"/>
        <dbReference type="EC" id="1.8.4.11"/>
    </reaction>
</comment>
<dbReference type="SUPFAM" id="SSF55068">
    <property type="entry name" value="Peptide methionine sulfoxide reductase"/>
    <property type="match status" value="1"/>
</dbReference>
<evidence type="ECO:0000256" key="4">
    <source>
        <dbReference type="HAMAP-Rule" id="MF_01401"/>
    </source>
</evidence>
<comment type="function">
    <text evidence="4">Has an important function as a repair enzyme for proteins that have been inactivated by oxidation. Catalyzes the reversible oxidation-reduction of methionine sulfoxide in proteins to methionine.</text>
</comment>
<dbReference type="GO" id="GO:0005737">
    <property type="term" value="C:cytoplasm"/>
    <property type="evidence" value="ECO:0007669"/>
    <property type="project" value="TreeGrafter"/>
</dbReference>
<dbReference type="GO" id="GO:0034599">
    <property type="term" value="P:cellular response to oxidative stress"/>
    <property type="evidence" value="ECO:0007669"/>
    <property type="project" value="TreeGrafter"/>
</dbReference>
<dbReference type="InterPro" id="IPR036509">
    <property type="entry name" value="Met_Sox_Rdtase_MsrA_sf"/>
</dbReference>
<comment type="catalytic activity">
    <reaction evidence="3 4">
        <text>[thioredoxin]-disulfide + L-methionine + H2O = L-methionine (S)-S-oxide + [thioredoxin]-dithiol</text>
        <dbReference type="Rhea" id="RHEA:19993"/>
        <dbReference type="Rhea" id="RHEA-COMP:10698"/>
        <dbReference type="Rhea" id="RHEA-COMP:10700"/>
        <dbReference type="ChEBI" id="CHEBI:15377"/>
        <dbReference type="ChEBI" id="CHEBI:29950"/>
        <dbReference type="ChEBI" id="CHEBI:50058"/>
        <dbReference type="ChEBI" id="CHEBI:57844"/>
        <dbReference type="ChEBI" id="CHEBI:58772"/>
        <dbReference type="EC" id="1.8.4.11"/>
    </reaction>
</comment>
<dbReference type="GO" id="GO:0008113">
    <property type="term" value="F:peptide-methionine (S)-S-oxide reductase activity"/>
    <property type="evidence" value="ECO:0007669"/>
    <property type="project" value="UniProtKB-UniRule"/>
</dbReference>